<dbReference type="SUPFAM" id="SSF54631">
    <property type="entry name" value="CBS-domain pair"/>
    <property type="match status" value="1"/>
</dbReference>
<gene>
    <name evidence="10" type="ORF">BaRGS_00005632</name>
</gene>
<keyword evidence="3 7" id="KW-0812">Transmembrane</keyword>
<evidence type="ECO:0000256" key="3">
    <source>
        <dbReference type="ARBA" id="ARBA00022692"/>
    </source>
</evidence>
<dbReference type="GO" id="GO:0040018">
    <property type="term" value="P:positive regulation of multicellular organism growth"/>
    <property type="evidence" value="ECO:0007669"/>
    <property type="project" value="UniProtKB-ARBA"/>
</dbReference>
<comment type="similarity">
    <text evidence="2">Belongs to the ACDP family.</text>
</comment>
<comment type="subcellular location">
    <subcellularLocation>
        <location evidence="1">Membrane</location>
        <topology evidence="1">Multi-pass membrane protein</topology>
    </subcellularLocation>
</comment>
<reference evidence="10 11" key="1">
    <citation type="journal article" date="2023" name="Sci. Data">
        <title>Genome assembly of the Korean intertidal mud-creeper Batillaria attramentaria.</title>
        <authorList>
            <person name="Patra A.K."/>
            <person name="Ho P.T."/>
            <person name="Jun S."/>
            <person name="Lee S.J."/>
            <person name="Kim Y."/>
            <person name="Won Y.J."/>
        </authorList>
    </citation>
    <scope>NUCLEOTIDE SEQUENCE [LARGE SCALE GENOMIC DNA]</scope>
    <source>
        <strain evidence="10">Wonlab-2016</strain>
    </source>
</reference>
<organism evidence="10 11">
    <name type="scientific">Batillaria attramentaria</name>
    <dbReference type="NCBI Taxonomy" id="370345"/>
    <lineage>
        <taxon>Eukaryota</taxon>
        <taxon>Metazoa</taxon>
        <taxon>Spiralia</taxon>
        <taxon>Lophotrochozoa</taxon>
        <taxon>Mollusca</taxon>
        <taxon>Gastropoda</taxon>
        <taxon>Caenogastropoda</taxon>
        <taxon>Sorbeoconcha</taxon>
        <taxon>Cerithioidea</taxon>
        <taxon>Batillariidae</taxon>
        <taxon>Batillaria</taxon>
    </lineage>
</organism>
<dbReference type="AlphaFoldDB" id="A0ABD0LU22"/>
<keyword evidence="4" id="KW-0677">Repeat</keyword>
<dbReference type="Gene3D" id="3.10.580.10">
    <property type="entry name" value="CBS-domain"/>
    <property type="match status" value="1"/>
</dbReference>
<evidence type="ECO:0000256" key="5">
    <source>
        <dbReference type="ARBA" id="ARBA00022989"/>
    </source>
</evidence>
<dbReference type="PANTHER" id="PTHR12064:SF97">
    <property type="entry name" value="METAL TRANSPORTER CNNM-5"/>
    <property type="match status" value="1"/>
</dbReference>
<dbReference type="GO" id="GO:0016020">
    <property type="term" value="C:membrane"/>
    <property type="evidence" value="ECO:0007669"/>
    <property type="project" value="UniProtKB-SubCell"/>
</dbReference>
<dbReference type="CDD" id="cd04590">
    <property type="entry name" value="CBS_pair_CorC_HlyC_assoc"/>
    <property type="match status" value="1"/>
</dbReference>
<evidence type="ECO:0000256" key="4">
    <source>
        <dbReference type="ARBA" id="ARBA00022737"/>
    </source>
</evidence>
<feature type="transmembrane region" description="Helical" evidence="8">
    <location>
        <begin position="95"/>
        <end position="116"/>
    </location>
</feature>
<dbReference type="InterPro" id="IPR046342">
    <property type="entry name" value="CBS_dom_sf"/>
</dbReference>
<comment type="caution">
    <text evidence="10">The sequence shown here is derived from an EMBL/GenBank/DDBJ whole genome shotgun (WGS) entry which is preliminary data.</text>
</comment>
<evidence type="ECO:0000313" key="10">
    <source>
        <dbReference type="EMBL" id="KAK7503006.1"/>
    </source>
</evidence>
<dbReference type="Proteomes" id="UP001519460">
    <property type="component" value="Unassembled WGS sequence"/>
</dbReference>
<keyword evidence="11" id="KW-1185">Reference proteome</keyword>
<dbReference type="EMBL" id="JACVVK020000022">
    <property type="protein sequence ID" value="KAK7503006.1"/>
    <property type="molecule type" value="Genomic_DNA"/>
</dbReference>
<feature type="transmembrane region" description="Helical" evidence="8">
    <location>
        <begin position="122"/>
        <end position="140"/>
    </location>
</feature>
<evidence type="ECO:0000256" key="6">
    <source>
        <dbReference type="ARBA" id="ARBA00023136"/>
    </source>
</evidence>
<evidence type="ECO:0000256" key="1">
    <source>
        <dbReference type="ARBA" id="ARBA00004141"/>
    </source>
</evidence>
<dbReference type="InterPro" id="IPR044751">
    <property type="entry name" value="Ion_transp-like_CBS"/>
</dbReference>
<accession>A0ABD0LU22</accession>
<feature type="domain" description="CNNM transmembrane" evidence="9">
    <location>
        <begin position="33"/>
        <end position="158"/>
    </location>
</feature>
<feature type="non-terminal residue" evidence="10">
    <location>
        <position position="381"/>
    </location>
</feature>
<keyword evidence="6 7" id="KW-0472">Membrane</keyword>
<feature type="transmembrane region" description="Helical" evidence="8">
    <location>
        <begin position="37"/>
        <end position="64"/>
    </location>
</feature>
<dbReference type="Pfam" id="PF01595">
    <property type="entry name" value="CNNM"/>
    <property type="match status" value="1"/>
</dbReference>
<name>A0ABD0LU22_9CAEN</name>
<evidence type="ECO:0000256" key="2">
    <source>
        <dbReference type="ARBA" id="ARBA00010484"/>
    </source>
</evidence>
<sequence>MVAEFLNCSVISDEAVNCSGSIFDLPEKRLTYRDEEFWIYLGVYVGLVLIAGLMSGLTMGLLSLDPTTLAVLRDGGTEREQRHAKRILPLVSRHHLLLVTLLLANAAAVEAMPIFLDRISDPVIAIVTSVTAVLIFGEVIPQAICTRFGLAIGAVLSPAGSTDGEKDDDYLTIDEVLIIKGALDMKYKTARDAMVPISEVFMLSIDDRLNSETMTQIMTRGHSRIPVYGGDRSNVIALLLTKTLIKLDPDDNISIKDIVSSRIYARPAMFVDDTLPLFDLLNQFQTGKNHLAMVRKNRPPQPASSGAAASDYQSDTEPLLKIEDEPYEESEAQELVGVIALEDVIEELLQEEISDETDVQNLQEMGGMLQVAMAKAVNRHR</sequence>
<dbReference type="PROSITE" id="PS51846">
    <property type="entry name" value="CNNM"/>
    <property type="match status" value="1"/>
</dbReference>
<dbReference type="PANTHER" id="PTHR12064">
    <property type="entry name" value="METAL TRANSPORTER CNNM"/>
    <property type="match status" value="1"/>
</dbReference>
<evidence type="ECO:0000259" key="9">
    <source>
        <dbReference type="PROSITE" id="PS51846"/>
    </source>
</evidence>
<evidence type="ECO:0000313" key="11">
    <source>
        <dbReference type="Proteomes" id="UP001519460"/>
    </source>
</evidence>
<evidence type="ECO:0000256" key="8">
    <source>
        <dbReference type="SAM" id="Phobius"/>
    </source>
</evidence>
<dbReference type="InterPro" id="IPR002550">
    <property type="entry name" value="CNNM"/>
</dbReference>
<evidence type="ECO:0000256" key="7">
    <source>
        <dbReference type="PROSITE-ProRule" id="PRU01193"/>
    </source>
</evidence>
<dbReference type="FunFam" id="3.10.580.10:FF:000006">
    <property type="entry name" value="DUF21 and CBS domain protein"/>
    <property type="match status" value="1"/>
</dbReference>
<dbReference type="GO" id="GO:0008340">
    <property type="term" value="P:determination of adult lifespan"/>
    <property type="evidence" value="ECO:0007669"/>
    <property type="project" value="UniProtKB-ARBA"/>
</dbReference>
<keyword evidence="5 7" id="KW-1133">Transmembrane helix</keyword>
<dbReference type="GO" id="GO:0032026">
    <property type="term" value="P:response to magnesium ion"/>
    <property type="evidence" value="ECO:0007669"/>
    <property type="project" value="UniProtKB-ARBA"/>
</dbReference>
<dbReference type="GO" id="GO:1905941">
    <property type="term" value="P:positive regulation of gonad development"/>
    <property type="evidence" value="ECO:0007669"/>
    <property type="project" value="UniProtKB-ARBA"/>
</dbReference>
<dbReference type="InterPro" id="IPR045095">
    <property type="entry name" value="ACDP"/>
</dbReference>
<proteinExistence type="inferred from homology"/>
<protein>
    <recommendedName>
        <fullName evidence="9">CNNM transmembrane domain-containing protein</fullName>
    </recommendedName>
</protein>
<dbReference type="GO" id="GO:0010960">
    <property type="term" value="P:magnesium ion homeostasis"/>
    <property type="evidence" value="ECO:0007669"/>
    <property type="project" value="UniProtKB-ARBA"/>
</dbReference>